<dbReference type="RefSeq" id="WP_168546479.1">
    <property type="nucleotide sequence ID" value="NZ_BAAAKS010000019.1"/>
</dbReference>
<evidence type="ECO:0000313" key="3">
    <source>
        <dbReference type="Proteomes" id="UP000582646"/>
    </source>
</evidence>
<accession>A0A846X2E7</accession>
<comment type="caution">
    <text evidence="2">The sequence shown here is derived from an EMBL/GenBank/DDBJ whole genome shotgun (WGS) entry which is preliminary data.</text>
</comment>
<gene>
    <name evidence="2" type="ORF">HF999_14045</name>
</gene>
<evidence type="ECO:0000313" key="2">
    <source>
        <dbReference type="EMBL" id="NKY19484.1"/>
    </source>
</evidence>
<organism evidence="2 3">
    <name type="scientific">Tsukamurella spumae</name>
    <dbReference type="NCBI Taxonomy" id="44753"/>
    <lineage>
        <taxon>Bacteria</taxon>
        <taxon>Bacillati</taxon>
        <taxon>Actinomycetota</taxon>
        <taxon>Actinomycetes</taxon>
        <taxon>Mycobacteriales</taxon>
        <taxon>Tsukamurellaceae</taxon>
        <taxon>Tsukamurella</taxon>
    </lineage>
</organism>
<feature type="compositionally biased region" description="Basic and acidic residues" evidence="1">
    <location>
        <begin position="187"/>
        <end position="199"/>
    </location>
</feature>
<proteinExistence type="predicted"/>
<protein>
    <submittedName>
        <fullName evidence="2">Uncharacterized protein</fullName>
    </submittedName>
</protein>
<dbReference type="Proteomes" id="UP000582646">
    <property type="component" value="Unassembled WGS sequence"/>
</dbReference>
<keyword evidence="3" id="KW-1185">Reference proteome</keyword>
<feature type="compositionally biased region" description="Basic and acidic residues" evidence="1">
    <location>
        <begin position="165"/>
        <end position="174"/>
    </location>
</feature>
<feature type="region of interest" description="Disordered" evidence="1">
    <location>
        <begin position="254"/>
        <end position="288"/>
    </location>
</feature>
<reference evidence="2 3" key="1">
    <citation type="submission" date="2020-04" db="EMBL/GenBank/DDBJ databases">
        <title>MicrobeNet Type strains.</title>
        <authorList>
            <person name="Nicholson A.C."/>
        </authorList>
    </citation>
    <scope>NUCLEOTIDE SEQUENCE [LARGE SCALE GENOMIC DNA]</scope>
    <source>
        <strain evidence="2 3">DSM 44113</strain>
    </source>
</reference>
<feature type="compositionally biased region" description="Low complexity" evidence="1">
    <location>
        <begin position="212"/>
        <end position="222"/>
    </location>
</feature>
<evidence type="ECO:0000256" key="1">
    <source>
        <dbReference type="SAM" id="MobiDB-lite"/>
    </source>
</evidence>
<name>A0A846X2E7_9ACTN</name>
<dbReference type="AlphaFoldDB" id="A0A846X2E7"/>
<sequence length="288" mass="30088">MTGPAELDEIGQDTGKLLMRFNMAFGALAEHDARRREQKAQNAAKHDKAAAEAAFAKAAAAKRVADEKLRAVLTPNWAESVKGKDDQVADAARAAIYYRGDIPVAAPALKKIEDHVQNEHGVHLKDWLPKLDKPTATDVEDAQLNPPAKGTDSPVHAAGTAEALSRQDRAEDRANVAQGQAKQSAAEADKASAEAREAEANAGLSRLPAPAPAAETSRAATPVQTARTMKLTQGAAAAVTPNFARALRVGRAAFPGAGKPTVSRATAPKARKGRGTGPSQGRTHGLGM</sequence>
<dbReference type="EMBL" id="JAAXOQ010000018">
    <property type="protein sequence ID" value="NKY19484.1"/>
    <property type="molecule type" value="Genomic_DNA"/>
</dbReference>
<feature type="region of interest" description="Disordered" evidence="1">
    <location>
        <begin position="163"/>
        <end position="222"/>
    </location>
</feature>